<dbReference type="AlphaFoldDB" id="G9YF06"/>
<comment type="caution">
    <text evidence="1">The sequence shown here is derived from an EMBL/GenBank/DDBJ whole genome shotgun (WGS) entry which is preliminary data.</text>
</comment>
<dbReference type="STRING" id="861450.HMPREF0080_00215"/>
<proteinExistence type="predicted"/>
<name>G9YF06_9FIRM</name>
<organism evidence="1 2">
    <name type="scientific">Anaeroglobus geminatus F0357</name>
    <dbReference type="NCBI Taxonomy" id="861450"/>
    <lineage>
        <taxon>Bacteria</taxon>
        <taxon>Bacillati</taxon>
        <taxon>Bacillota</taxon>
        <taxon>Negativicutes</taxon>
        <taxon>Veillonellales</taxon>
        <taxon>Veillonellaceae</taxon>
        <taxon>Anaeroglobus</taxon>
    </lineage>
</organism>
<gene>
    <name evidence="1" type="ORF">HMPREF0080_00215</name>
</gene>
<reference evidence="1 2" key="1">
    <citation type="submission" date="2011-08" db="EMBL/GenBank/DDBJ databases">
        <authorList>
            <person name="Weinstock G."/>
            <person name="Sodergren E."/>
            <person name="Clifton S."/>
            <person name="Fulton L."/>
            <person name="Fulton B."/>
            <person name="Courtney L."/>
            <person name="Fronick C."/>
            <person name="Harrison M."/>
            <person name="Strong C."/>
            <person name="Farmer C."/>
            <person name="Delahaunty K."/>
            <person name="Markovic C."/>
            <person name="Hall O."/>
            <person name="Minx P."/>
            <person name="Tomlinson C."/>
            <person name="Mitreva M."/>
            <person name="Hou S."/>
            <person name="Chen J."/>
            <person name="Wollam A."/>
            <person name="Pepin K.H."/>
            <person name="Johnson M."/>
            <person name="Bhonagiri V."/>
            <person name="Zhang X."/>
            <person name="Suruliraj S."/>
            <person name="Warren W."/>
            <person name="Chinwalla A."/>
            <person name="Mardis E.R."/>
            <person name="Wilson R.K."/>
        </authorList>
    </citation>
    <scope>NUCLEOTIDE SEQUENCE [LARGE SCALE GENOMIC DNA]</scope>
    <source>
        <strain evidence="1 2">F0357</strain>
    </source>
</reference>
<keyword evidence="2" id="KW-1185">Reference proteome</keyword>
<evidence type="ECO:0000313" key="1">
    <source>
        <dbReference type="EMBL" id="EHM43340.1"/>
    </source>
</evidence>
<dbReference type="Proteomes" id="UP000005481">
    <property type="component" value="Unassembled WGS sequence"/>
</dbReference>
<dbReference type="HOGENOM" id="CLU_3163947_0_0_9"/>
<accession>G9YF06</accession>
<protein>
    <submittedName>
        <fullName evidence="1">Uncharacterized protein</fullName>
    </submittedName>
</protein>
<sequence>MSALQKKKTYHLFFSEVLCFFFSKSYDFLSDFINYFLFFTCLKKFYL</sequence>
<evidence type="ECO:0000313" key="2">
    <source>
        <dbReference type="Proteomes" id="UP000005481"/>
    </source>
</evidence>
<dbReference type="EMBL" id="AGCJ01000009">
    <property type="protein sequence ID" value="EHM43340.1"/>
    <property type="molecule type" value="Genomic_DNA"/>
</dbReference>